<evidence type="ECO:0000259" key="7">
    <source>
        <dbReference type="PROSITE" id="PS50927"/>
    </source>
</evidence>
<dbReference type="PROSITE" id="PS00615">
    <property type="entry name" value="C_TYPE_LECTIN_1"/>
    <property type="match status" value="1"/>
</dbReference>
<dbReference type="InterPro" id="IPR016187">
    <property type="entry name" value="CTDL_fold"/>
</dbReference>
<dbReference type="Proteomes" id="UP001156706">
    <property type="component" value="Unassembled WGS sequence"/>
</dbReference>
<dbReference type="PANTHER" id="PTHR35518">
    <property type="entry name" value="MAINTENANCE OF TELOMOERE CAPPING"/>
    <property type="match status" value="1"/>
</dbReference>
<feature type="chain" id="PRO_5045868676" description="Phosphatidylinositol diacylglycerol-lyase" evidence="5">
    <location>
        <begin position="26"/>
        <end position="531"/>
    </location>
</feature>
<keyword evidence="2" id="KW-0812">Transmembrane</keyword>
<protein>
    <recommendedName>
        <fullName evidence="10">Phosphatidylinositol diacylglycerol-lyase</fullName>
    </recommendedName>
</protein>
<evidence type="ECO:0000256" key="1">
    <source>
        <dbReference type="ARBA" id="ARBA00004370"/>
    </source>
</evidence>
<evidence type="ECO:0000313" key="8">
    <source>
        <dbReference type="EMBL" id="GLR13822.1"/>
    </source>
</evidence>
<dbReference type="InterPro" id="IPR036426">
    <property type="entry name" value="Bulb-type_lectin_dom_sf"/>
</dbReference>
<dbReference type="Pfam" id="PF26146">
    <property type="entry name" value="PI-PLC_X"/>
    <property type="match status" value="1"/>
</dbReference>
<evidence type="ECO:0000256" key="5">
    <source>
        <dbReference type="SAM" id="SignalP"/>
    </source>
</evidence>
<keyword evidence="3" id="KW-1133">Transmembrane helix</keyword>
<reference evidence="9" key="1">
    <citation type="journal article" date="2019" name="Int. J. Syst. Evol. Microbiol.">
        <title>The Global Catalogue of Microorganisms (GCM) 10K type strain sequencing project: providing services to taxonomists for standard genome sequencing and annotation.</title>
        <authorList>
            <consortium name="The Broad Institute Genomics Platform"/>
            <consortium name="The Broad Institute Genome Sequencing Center for Infectious Disease"/>
            <person name="Wu L."/>
            <person name="Ma J."/>
        </authorList>
    </citation>
    <scope>NUCLEOTIDE SEQUENCE [LARGE SCALE GENOMIC DNA]</scope>
    <source>
        <strain evidence="9">NBRC 110044</strain>
    </source>
</reference>
<keyword evidence="9" id="KW-1185">Reference proteome</keyword>
<dbReference type="SUPFAM" id="SSF56436">
    <property type="entry name" value="C-type lectin-like"/>
    <property type="match status" value="1"/>
</dbReference>
<comment type="caution">
    <text evidence="8">The sequence shown here is derived from an EMBL/GenBank/DDBJ whole genome shotgun (WGS) entry which is preliminary data.</text>
</comment>
<evidence type="ECO:0000313" key="9">
    <source>
        <dbReference type="Proteomes" id="UP001156706"/>
    </source>
</evidence>
<gene>
    <name evidence="8" type="ORF">GCM10007907_26120</name>
</gene>
<proteinExistence type="predicted"/>
<feature type="domain" description="C-type lectin" evidence="6">
    <location>
        <begin position="285"/>
        <end position="333"/>
    </location>
</feature>
<dbReference type="InterPro" id="IPR017946">
    <property type="entry name" value="PLC-like_Pdiesterase_TIM-brl"/>
</dbReference>
<dbReference type="InterPro" id="IPR001304">
    <property type="entry name" value="C-type_lectin-like"/>
</dbReference>
<evidence type="ECO:0000259" key="6">
    <source>
        <dbReference type="PROSITE" id="PS50041"/>
    </source>
</evidence>
<feature type="domain" description="Bulb-type lectin" evidence="7">
    <location>
        <begin position="419"/>
        <end position="529"/>
    </location>
</feature>
<name>A0ABQ5YH50_9NEIS</name>
<dbReference type="PANTHER" id="PTHR35518:SF2">
    <property type="entry name" value="MAINTENANCE OF TELOMERE CAPPING PROTEIN 6"/>
    <property type="match status" value="1"/>
</dbReference>
<sequence length="531" mass="56994">MKRKLLQLSLAGLIAAGLGGGSAWADGIGDFQQSWSGKALSLQRSLEVYTPLADNSMMGTHNSFNSSVYEACDLKVGCRYQDPQQKHSIYDQLRMGARFIEMDAHWTTKMESLISYPKRLLLCHNGGKGVCSVNDKYLTEGLDELKNWLNSSDSDNQVVILYIEDHMNGHHQDAYNQVNQRIGNWVYTSNGCAAIPASLTKAQVMAAGKKVLIFSGKSCSSNGSWANMVYTGLGDVGRVWEDRTIVGSLNSYVSGGSVDHLNASEVSTALREGANIVALDNMVTTDGRLAAGVWSWSEGEPNNNGGNQDCAVQFGSGRWDDRACSNSLPYACQNSTAGWVVTRAAGAFAGGQAACQVEYGSGANFRVPANALDNQKLKLARVAAGHEAVWLNHDDQVDEGDWRVNGLSGSNPAGLGSEVLVAAGGLTLRANQSISTRRRQLVMQGDGNLVLYRLDRGVVVGDALWASSTQGSGNYAVFQHDGNLVVYSSANKAKWDSSTHGSGTRLALQSDGNLVIYDGAGRAKWDSKTNR</sequence>
<accession>A0ABQ5YH50</accession>
<dbReference type="InterPro" id="IPR018378">
    <property type="entry name" value="C-type_lectin_CS"/>
</dbReference>
<dbReference type="SUPFAM" id="SSF51110">
    <property type="entry name" value="alpha-D-mannose-specific plant lectins"/>
    <property type="match status" value="1"/>
</dbReference>
<dbReference type="Pfam" id="PF00059">
    <property type="entry name" value="Lectin_C"/>
    <property type="match status" value="1"/>
</dbReference>
<feature type="signal peptide" evidence="5">
    <location>
        <begin position="1"/>
        <end position="25"/>
    </location>
</feature>
<dbReference type="PROSITE" id="PS50927">
    <property type="entry name" value="BULB_LECTIN"/>
    <property type="match status" value="1"/>
</dbReference>
<dbReference type="Gene3D" id="2.90.10.10">
    <property type="entry name" value="Bulb-type lectin domain"/>
    <property type="match status" value="2"/>
</dbReference>
<dbReference type="InterPro" id="IPR051008">
    <property type="entry name" value="Telomere_Capping_Maintenance"/>
</dbReference>
<dbReference type="SUPFAM" id="SSF51695">
    <property type="entry name" value="PLC-like phosphodiesterases"/>
    <property type="match status" value="1"/>
</dbReference>
<evidence type="ECO:0000256" key="3">
    <source>
        <dbReference type="ARBA" id="ARBA00022989"/>
    </source>
</evidence>
<evidence type="ECO:0000256" key="2">
    <source>
        <dbReference type="ARBA" id="ARBA00022692"/>
    </source>
</evidence>
<dbReference type="EMBL" id="BSOG01000002">
    <property type="protein sequence ID" value="GLR13822.1"/>
    <property type="molecule type" value="Genomic_DNA"/>
</dbReference>
<comment type="subcellular location">
    <subcellularLocation>
        <location evidence="1">Membrane</location>
    </subcellularLocation>
</comment>
<dbReference type="PROSITE" id="PS50007">
    <property type="entry name" value="PIPLC_X_DOMAIN"/>
    <property type="match status" value="1"/>
</dbReference>
<keyword evidence="4" id="KW-0472">Membrane</keyword>
<dbReference type="RefSeq" id="WP_284196905.1">
    <property type="nucleotide sequence ID" value="NZ_BSOG01000002.1"/>
</dbReference>
<evidence type="ECO:0000256" key="4">
    <source>
        <dbReference type="ARBA" id="ARBA00023136"/>
    </source>
</evidence>
<dbReference type="Gene3D" id="3.20.20.190">
    <property type="entry name" value="Phosphatidylinositol (PI) phosphodiesterase"/>
    <property type="match status" value="1"/>
</dbReference>
<keyword evidence="5" id="KW-0732">Signal</keyword>
<dbReference type="PROSITE" id="PS50041">
    <property type="entry name" value="C_TYPE_LECTIN_2"/>
    <property type="match status" value="1"/>
</dbReference>
<dbReference type="InterPro" id="IPR001480">
    <property type="entry name" value="Bulb-type_lectin_dom"/>
</dbReference>
<dbReference type="SMART" id="SM00108">
    <property type="entry name" value="B_lectin"/>
    <property type="match status" value="1"/>
</dbReference>
<evidence type="ECO:0008006" key="10">
    <source>
        <dbReference type="Google" id="ProtNLM"/>
    </source>
</evidence>
<organism evidence="8 9">
    <name type="scientific">Chitinimonas prasina</name>
    <dbReference type="NCBI Taxonomy" id="1434937"/>
    <lineage>
        <taxon>Bacteria</taxon>
        <taxon>Pseudomonadati</taxon>
        <taxon>Pseudomonadota</taxon>
        <taxon>Betaproteobacteria</taxon>
        <taxon>Neisseriales</taxon>
        <taxon>Chitinibacteraceae</taxon>
        <taxon>Chitinimonas</taxon>
    </lineage>
</organism>